<dbReference type="Gene3D" id="3.90.180.10">
    <property type="entry name" value="Medium-chain alcohol dehydrogenases, catalytic domain"/>
    <property type="match status" value="1"/>
</dbReference>
<protein>
    <submittedName>
        <fullName evidence="2">NADP-dependent oxidoreductase</fullName>
    </submittedName>
</protein>
<dbReference type="InterPro" id="IPR013154">
    <property type="entry name" value="ADH-like_N"/>
</dbReference>
<keyword evidence="3" id="KW-1185">Reference proteome</keyword>
<proteinExistence type="predicted"/>
<dbReference type="PANTHER" id="PTHR44013">
    <property type="entry name" value="ZINC-TYPE ALCOHOL DEHYDROGENASE-LIKE PROTEIN C16A3.02C"/>
    <property type="match status" value="1"/>
</dbReference>
<dbReference type="CDD" id="cd05289">
    <property type="entry name" value="MDR_like_2"/>
    <property type="match status" value="1"/>
</dbReference>
<reference evidence="2 3" key="1">
    <citation type="submission" date="2022-10" db="EMBL/GenBank/DDBJ databases">
        <title>Paenibacillus description and whole genome data of maize root bacterial community.</title>
        <authorList>
            <person name="Marton D."/>
            <person name="Farkas M."/>
            <person name="Cserhati M."/>
        </authorList>
    </citation>
    <scope>NUCLEOTIDE SEQUENCE [LARGE SCALE GENOMIC DNA]</scope>
    <source>
        <strain evidence="2 3">P96</strain>
    </source>
</reference>
<comment type="caution">
    <text evidence="2">The sequence shown here is derived from an EMBL/GenBank/DDBJ whole genome shotgun (WGS) entry which is preliminary data.</text>
</comment>
<organism evidence="2 3">
    <name type="scientific">Paenibacillus zeirhizosphaerae</name>
    <dbReference type="NCBI Taxonomy" id="2987519"/>
    <lineage>
        <taxon>Bacteria</taxon>
        <taxon>Bacillati</taxon>
        <taxon>Bacillota</taxon>
        <taxon>Bacilli</taxon>
        <taxon>Bacillales</taxon>
        <taxon>Paenibacillaceae</taxon>
        <taxon>Paenibacillus</taxon>
    </lineage>
</organism>
<dbReference type="RefSeq" id="WP_305754020.1">
    <property type="nucleotide sequence ID" value="NZ_JAPCKK010000011.1"/>
</dbReference>
<dbReference type="Proteomes" id="UP001241848">
    <property type="component" value="Unassembled WGS sequence"/>
</dbReference>
<dbReference type="PROSITE" id="PS01162">
    <property type="entry name" value="QOR_ZETA_CRYSTAL"/>
    <property type="match status" value="1"/>
</dbReference>
<accession>A0ABT9FP47</accession>
<dbReference type="InterPro" id="IPR052733">
    <property type="entry name" value="Chloroplast_QOR"/>
</dbReference>
<dbReference type="InterPro" id="IPR011032">
    <property type="entry name" value="GroES-like_sf"/>
</dbReference>
<dbReference type="SUPFAM" id="SSF51735">
    <property type="entry name" value="NAD(P)-binding Rossmann-fold domains"/>
    <property type="match status" value="1"/>
</dbReference>
<evidence type="ECO:0000313" key="2">
    <source>
        <dbReference type="EMBL" id="MDP4096410.1"/>
    </source>
</evidence>
<sequence>MSNKSMQAILVNEYGDPNVLKVEQVERPQPQTDEVLVRIVYTTVIPLDFKIRNGWLQEVFPVTFPYIPGFYASGVVEEVGQGVTEFKPGDRVFGSIRGAYAEYGIAQAQELVKMPDHLTFEDAATIKAGAEAAWKALFTEGELQPGQTVLIHAAAGGVGQFAVQLAKWKGATVIATASASNLDFVKSLGADQVIDYTTTAFEDVVKEADLVVDSVGGDTENRSWAVLKKGGILVSLTQDPSQENAQKHGVTAKFNTKFPTYENLQTITELMAEGTIKAEIDSTFPLSEADKALEKSEARHGRGRILLHANSI</sequence>
<dbReference type="InterPro" id="IPR036291">
    <property type="entry name" value="NAD(P)-bd_dom_sf"/>
</dbReference>
<dbReference type="SUPFAM" id="SSF50129">
    <property type="entry name" value="GroES-like"/>
    <property type="match status" value="1"/>
</dbReference>
<dbReference type="SMART" id="SM00829">
    <property type="entry name" value="PKS_ER"/>
    <property type="match status" value="1"/>
</dbReference>
<dbReference type="InterPro" id="IPR002364">
    <property type="entry name" value="Quin_OxRdtase/zeta-crystal_CS"/>
</dbReference>
<dbReference type="EMBL" id="JAPCKK010000011">
    <property type="protein sequence ID" value="MDP4096410.1"/>
    <property type="molecule type" value="Genomic_DNA"/>
</dbReference>
<dbReference type="InterPro" id="IPR020843">
    <property type="entry name" value="ER"/>
</dbReference>
<evidence type="ECO:0000259" key="1">
    <source>
        <dbReference type="SMART" id="SM00829"/>
    </source>
</evidence>
<dbReference type="PANTHER" id="PTHR44013:SF1">
    <property type="entry name" value="ZINC-TYPE ALCOHOL DEHYDROGENASE-LIKE PROTEIN C16A3.02C"/>
    <property type="match status" value="1"/>
</dbReference>
<dbReference type="Gene3D" id="3.40.50.720">
    <property type="entry name" value="NAD(P)-binding Rossmann-like Domain"/>
    <property type="match status" value="1"/>
</dbReference>
<evidence type="ECO:0000313" key="3">
    <source>
        <dbReference type="Proteomes" id="UP001241848"/>
    </source>
</evidence>
<dbReference type="Pfam" id="PF13602">
    <property type="entry name" value="ADH_zinc_N_2"/>
    <property type="match status" value="1"/>
</dbReference>
<feature type="domain" description="Enoyl reductase (ER)" evidence="1">
    <location>
        <begin position="15"/>
        <end position="307"/>
    </location>
</feature>
<dbReference type="Pfam" id="PF08240">
    <property type="entry name" value="ADH_N"/>
    <property type="match status" value="1"/>
</dbReference>
<gene>
    <name evidence="2" type="ORF">OIN60_06460</name>
</gene>
<name>A0ABT9FP47_9BACL</name>